<dbReference type="PANTHER" id="PTHR43569">
    <property type="entry name" value="AMIDOHYDROLASE"/>
    <property type="match status" value="1"/>
</dbReference>
<evidence type="ECO:0000256" key="1">
    <source>
        <dbReference type="ARBA" id="ARBA00038310"/>
    </source>
</evidence>
<name>A0A381VEF3_9ZZZZ</name>
<feature type="domain" description="Amidohydrolase-related" evidence="2">
    <location>
        <begin position="24"/>
        <end position="333"/>
    </location>
</feature>
<organism evidence="3">
    <name type="scientific">marine metagenome</name>
    <dbReference type="NCBI Taxonomy" id="408172"/>
    <lineage>
        <taxon>unclassified sequences</taxon>
        <taxon>metagenomes</taxon>
        <taxon>ecological metagenomes</taxon>
    </lineage>
</organism>
<accession>A0A381VEF3</accession>
<dbReference type="GO" id="GO:0016787">
    <property type="term" value="F:hydrolase activity"/>
    <property type="evidence" value="ECO:0007669"/>
    <property type="project" value="InterPro"/>
</dbReference>
<dbReference type="SUPFAM" id="SSF51556">
    <property type="entry name" value="Metallo-dependent hydrolases"/>
    <property type="match status" value="1"/>
</dbReference>
<evidence type="ECO:0000259" key="2">
    <source>
        <dbReference type="Pfam" id="PF04909"/>
    </source>
</evidence>
<dbReference type="AlphaFoldDB" id="A0A381VEF3"/>
<dbReference type="Pfam" id="PF04909">
    <property type="entry name" value="Amidohydro_2"/>
    <property type="match status" value="1"/>
</dbReference>
<comment type="similarity">
    <text evidence="1">Belongs to the metallo-dependent hydrolases superfamily.</text>
</comment>
<evidence type="ECO:0000313" key="3">
    <source>
        <dbReference type="EMBL" id="SVA38720.1"/>
    </source>
</evidence>
<dbReference type="Gene3D" id="3.20.20.140">
    <property type="entry name" value="Metal-dependent hydrolases"/>
    <property type="match status" value="1"/>
</dbReference>
<proteinExistence type="inferred from homology"/>
<dbReference type="EMBL" id="UINC01008611">
    <property type="protein sequence ID" value="SVA38720.1"/>
    <property type="molecule type" value="Genomic_DNA"/>
</dbReference>
<reference evidence="3" key="1">
    <citation type="submission" date="2018-05" db="EMBL/GenBank/DDBJ databases">
        <authorList>
            <person name="Lanie J.A."/>
            <person name="Ng W.-L."/>
            <person name="Kazmierczak K.M."/>
            <person name="Andrzejewski T.M."/>
            <person name="Davidsen T.M."/>
            <person name="Wayne K.J."/>
            <person name="Tettelin H."/>
            <person name="Glass J.I."/>
            <person name="Rusch D."/>
            <person name="Podicherti R."/>
            <person name="Tsui H.-C.T."/>
            <person name="Winkler M.E."/>
        </authorList>
    </citation>
    <scope>NUCLEOTIDE SEQUENCE</scope>
</reference>
<protein>
    <recommendedName>
        <fullName evidence="2">Amidohydrolase-related domain-containing protein</fullName>
    </recommendedName>
</protein>
<dbReference type="InterPro" id="IPR052350">
    <property type="entry name" value="Metallo-dep_Lactonases"/>
</dbReference>
<dbReference type="InterPro" id="IPR006680">
    <property type="entry name" value="Amidohydro-rel"/>
</dbReference>
<dbReference type="PANTHER" id="PTHR43569:SF1">
    <property type="entry name" value="BLL3371 PROTEIN"/>
    <property type="match status" value="1"/>
</dbReference>
<dbReference type="InterPro" id="IPR032466">
    <property type="entry name" value="Metal_Hydrolase"/>
</dbReference>
<gene>
    <name evidence="3" type="ORF">METZ01_LOCUS91574</name>
</gene>
<sequence>MPDTDTNWIDLTTEEPIDPDIPICDPHHHFWDRPGNRYMLDELLSDIGGGHRITETVFVECSAMYRKDGPESMRPIGEVEFVQGLAAQSASGDYGDTRVAAGIVGYADLSLGDSVIEVLEAQIDASRNRFKGIRNSSCWDQSPEITGYKKPPAGLLKDKTFRQGFSHLQRLDLSFDAWMYHTQLGELFDLAKSYPDIPIILDHIGGPIGIGPYSGRRDEVVKLWREGISNLSRCENVVVKLGGFGMALGGFRWHERNAPPSSEDIAKIMSPYYRHCIEMFGVKRCMFESNFPVDNASTSYTVLWNAFKRIARDYSESERSSLFRDTALKVYRIAAD</sequence>